<dbReference type="InterPro" id="IPR009915">
    <property type="entry name" value="NnrU_dom"/>
</dbReference>
<evidence type="ECO:0000256" key="1">
    <source>
        <dbReference type="ARBA" id="ARBA00004141"/>
    </source>
</evidence>
<name>A0A2N3PY53_9PROT</name>
<proteinExistence type="predicted"/>
<accession>A0A2N3PY53</accession>
<feature type="transmembrane region" description="Helical" evidence="5">
    <location>
        <begin position="199"/>
        <end position="221"/>
    </location>
</feature>
<comment type="caution">
    <text evidence="7">The sequence shown here is derived from an EMBL/GenBank/DDBJ whole genome shotgun (WGS) entry which is preliminary data.</text>
</comment>
<gene>
    <name evidence="7" type="ORF">CWS72_06795</name>
</gene>
<dbReference type="GO" id="GO:0016020">
    <property type="term" value="C:membrane"/>
    <property type="evidence" value="ECO:0007669"/>
    <property type="project" value="UniProtKB-SubCell"/>
</dbReference>
<keyword evidence="3 5" id="KW-1133">Transmembrane helix</keyword>
<sequence>MADFLSLILAAAAFLGSHLGVSSTPLRPWLVARLGRQRYLGLYSLVSILCLVWMILAYGDAPFLPLWPESCPARCLAVIAMPASMILIVGALTPANPTLLIHRAGTFDASGLFAITRHPLMWGIGLACAVHILATGDLASLILFGAVGGLALAGTACQDARKRREDPALWTALAASTSNIPFAALLRGRAGLRGKGLRWPVIGGLAAYALLLAAHGTLFGVSPLP</sequence>
<dbReference type="Pfam" id="PF07298">
    <property type="entry name" value="NnrU"/>
    <property type="match status" value="1"/>
</dbReference>
<evidence type="ECO:0000313" key="7">
    <source>
        <dbReference type="EMBL" id="PKU25301.1"/>
    </source>
</evidence>
<dbReference type="OrthoDB" id="5293641at2"/>
<evidence type="ECO:0000259" key="6">
    <source>
        <dbReference type="Pfam" id="PF07298"/>
    </source>
</evidence>
<dbReference type="AlphaFoldDB" id="A0A2N3PY53"/>
<protein>
    <submittedName>
        <fullName evidence="7">NnrU protein</fullName>
    </submittedName>
</protein>
<comment type="subcellular location">
    <subcellularLocation>
        <location evidence="1">Membrane</location>
        <topology evidence="1">Multi-pass membrane protein</topology>
    </subcellularLocation>
</comment>
<dbReference type="Proteomes" id="UP000233293">
    <property type="component" value="Unassembled WGS sequence"/>
</dbReference>
<feature type="transmembrane region" description="Helical" evidence="5">
    <location>
        <begin position="39"/>
        <end position="59"/>
    </location>
</feature>
<evidence type="ECO:0000256" key="2">
    <source>
        <dbReference type="ARBA" id="ARBA00022692"/>
    </source>
</evidence>
<feature type="transmembrane region" description="Helical" evidence="5">
    <location>
        <begin position="71"/>
        <end position="92"/>
    </location>
</feature>
<evidence type="ECO:0000256" key="3">
    <source>
        <dbReference type="ARBA" id="ARBA00022989"/>
    </source>
</evidence>
<dbReference type="RefSeq" id="WP_101249825.1">
    <property type="nucleotide sequence ID" value="NZ_PIUM01000005.1"/>
</dbReference>
<feature type="domain" description="NnrU" evidence="6">
    <location>
        <begin position="7"/>
        <end position="223"/>
    </location>
</feature>
<organism evidence="7 8">
    <name type="scientific">Telmatospirillum siberiense</name>
    <dbReference type="NCBI Taxonomy" id="382514"/>
    <lineage>
        <taxon>Bacteria</taxon>
        <taxon>Pseudomonadati</taxon>
        <taxon>Pseudomonadota</taxon>
        <taxon>Alphaproteobacteria</taxon>
        <taxon>Rhodospirillales</taxon>
        <taxon>Rhodospirillaceae</taxon>
        <taxon>Telmatospirillum</taxon>
    </lineage>
</organism>
<feature type="transmembrane region" description="Helical" evidence="5">
    <location>
        <begin position="138"/>
        <end position="156"/>
    </location>
</feature>
<evidence type="ECO:0000313" key="8">
    <source>
        <dbReference type="Proteomes" id="UP000233293"/>
    </source>
</evidence>
<feature type="transmembrane region" description="Helical" evidence="5">
    <location>
        <begin position="112"/>
        <end position="133"/>
    </location>
</feature>
<keyword evidence="8" id="KW-1185">Reference proteome</keyword>
<dbReference type="EMBL" id="PIUM01000005">
    <property type="protein sequence ID" value="PKU25301.1"/>
    <property type="molecule type" value="Genomic_DNA"/>
</dbReference>
<keyword evidence="4 5" id="KW-0472">Membrane</keyword>
<keyword evidence="2 5" id="KW-0812">Transmembrane</keyword>
<evidence type="ECO:0000256" key="4">
    <source>
        <dbReference type="ARBA" id="ARBA00023136"/>
    </source>
</evidence>
<evidence type="ECO:0000256" key="5">
    <source>
        <dbReference type="SAM" id="Phobius"/>
    </source>
</evidence>
<reference evidence="8" key="1">
    <citation type="submission" date="2017-12" db="EMBL/GenBank/DDBJ databases">
        <title>Draft genome sequence of Telmatospirillum siberiense 26-4b1T, an acidotolerant peatland alphaproteobacterium potentially involved in sulfur cycling.</title>
        <authorList>
            <person name="Hausmann B."/>
            <person name="Pjevac P."/>
            <person name="Schreck K."/>
            <person name="Herbold C.W."/>
            <person name="Daims H."/>
            <person name="Wagner M."/>
            <person name="Pester M."/>
            <person name="Loy A."/>
        </authorList>
    </citation>
    <scope>NUCLEOTIDE SEQUENCE [LARGE SCALE GENOMIC DNA]</scope>
    <source>
        <strain evidence="8">26-4b1</strain>
    </source>
</reference>